<protein>
    <submittedName>
        <fullName evidence="4">Rossmann fold nucleotide-binding protein Smf possibly involved in DNA uptake</fullName>
    </submittedName>
</protein>
<sequence>MSQLQSLSHAELRDWLRLSRTPGVGPVTFRDLIYRFNDAAIALTELPRLARRGGRIKTLEIPTREQAEAELDALHEIGGRMLPCCDPDFPLLLAAIDPPPPILSVLGDVSILQQKSCAMVGSRNASAIGMRFARQLAGELGQAGVVVVSGLARGIDGAAHAGALDNGTIAVVAGGVDHVYPSQHAELRQDILETGAVVSERRLGHRATARDFPRRNRIISGLSLGTIVIEAAKRSGSLITARYALEQNREVFAAPGSPLDPRTSGANGLIRQGAILIENVEDILEVLDERKTPDLSEQNQNYTEPPLLECDEAEIDQARDRILQLLSPSPIARDELVRLSGFSAAACTAALVELDLAGKADSLPGGMVAGLADLG</sequence>
<dbReference type="InterPro" id="IPR041614">
    <property type="entry name" value="DprA_WH"/>
</dbReference>
<dbReference type="Gene3D" id="1.10.10.10">
    <property type="entry name" value="Winged helix-like DNA-binding domain superfamily/Winged helix DNA-binding domain"/>
    <property type="match status" value="1"/>
</dbReference>
<dbReference type="SUPFAM" id="SSF102405">
    <property type="entry name" value="MCP/YpsA-like"/>
    <property type="match status" value="1"/>
</dbReference>
<evidence type="ECO:0000256" key="1">
    <source>
        <dbReference type="ARBA" id="ARBA00006525"/>
    </source>
</evidence>
<gene>
    <name evidence="4" type="ORF">MNBD_ALPHA06-626</name>
</gene>
<dbReference type="PANTHER" id="PTHR43022:SF1">
    <property type="entry name" value="PROTEIN SMF"/>
    <property type="match status" value="1"/>
</dbReference>
<dbReference type="Pfam" id="PF21102">
    <property type="entry name" value="DprA_N"/>
    <property type="match status" value="1"/>
</dbReference>
<accession>A0A3B0RQD3</accession>
<evidence type="ECO:0000313" key="4">
    <source>
        <dbReference type="EMBL" id="VAV90448.1"/>
    </source>
</evidence>
<dbReference type="Pfam" id="PF02481">
    <property type="entry name" value="DNA_processg_A"/>
    <property type="match status" value="1"/>
</dbReference>
<dbReference type="Pfam" id="PF17782">
    <property type="entry name" value="WHD_DprA"/>
    <property type="match status" value="1"/>
</dbReference>
<feature type="domain" description="DprA winged helix" evidence="3">
    <location>
        <begin position="312"/>
        <end position="366"/>
    </location>
</feature>
<name>A0A3B0RQD3_9ZZZZ</name>
<dbReference type="Gene3D" id="3.40.50.450">
    <property type="match status" value="1"/>
</dbReference>
<dbReference type="AlphaFoldDB" id="A0A3B0RQD3"/>
<comment type="similarity">
    <text evidence="1">Belongs to the DprA/Smf family.</text>
</comment>
<dbReference type="NCBIfam" id="TIGR00732">
    <property type="entry name" value="dprA"/>
    <property type="match status" value="1"/>
</dbReference>
<dbReference type="InterPro" id="IPR057666">
    <property type="entry name" value="DrpA_SLOG"/>
</dbReference>
<dbReference type="EMBL" id="UOEE01000111">
    <property type="protein sequence ID" value="VAV90448.1"/>
    <property type="molecule type" value="Genomic_DNA"/>
</dbReference>
<dbReference type="InterPro" id="IPR036388">
    <property type="entry name" value="WH-like_DNA-bd_sf"/>
</dbReference>
<evidence type="ECO:0000259" key="2">
    <source>
        <dbReference type="Pfam" id="PF02481"/>
    </source>
</evidence>
<evidence type="ECO:0000259" key="3">
    <source>
        <dbReference type="Pfam" id="PF17782"/>
    </source>
</evidence>
<feature type="domain" description="Smf/DprA SLOG" evidence="2">
    <location>
        <begin position="82"/>
        <end position="287"/>
    </location>
</feature>
<organism evidence="4">
    <name type="scientific">hydrothermal vent metagenome</name>
    <dbReference type="NCBI Taxonomy" id="652676"/>
    <lineage>
        <taxon>unclassified sequences</taxon>
        <taxon>metagenomes</taxon>
        <taxon>ecological metagenomes</taxon>
    </lineage>
</organism>
<dbReference type="PANTHER" id="PTHR43022">
    <property type="entry name" value="PROTEIN SMF"/>
    <property type="match status" value="1"/>
</dbReference>
<reference evidence="4" key="1">
    <citation type="submission" date="2018-06" db="EMBL/GenBank/DDBJ databases">
        <authorList>
            <person name="Zhirakovskaya E."/>
        </authorList>
    </citation>
    <scope>NUCLEOTIDE SEQUENCE</scope>
</reference>
<proteinExistence type="inferred from homology"/>
<dbReference type="GO" id="GO:0009294">
    <property type="term" value="P:DNA-mediated transformation"/>
    <property type="evidence" value="ECO:0007669"/>
    <property type="project" value="InterPro"/>
</dbReference>
<dbReference type="InterPro" id="IPR003488">
    <property type="entry name" value="DprA"/>
</dbReference>